<reference evidence="2" key="1">
    <citation type="journal article" date="2006" name="J. Bacteriol.">
        <title>The genome of the obligately intracellular bacterium Ehrlichia canis reveals themes of complex membrane structure and immune evasion strategies.</title>
        <authorList>
            <person name="Mavromatis K."/>
            <person name="Doyle C.K."/>
            <person name="Lykidis A."/>
            <person name="Ivanova N."/>
            <person name="Francino M.P."/>
            <person name="Chain P."/>
            <person name="Shin M."/>
            <person name="Malfatti S."/>
            <person name="Larimer F."/>
            <person name="Copeland A."/>
            <person name="Detter J.C."/>
            <person name="Land M."/>
            <person name="Richardson P.M."/>
            <person name="Yu X.J."/>
            <person name="Walker D.H."/>
            <person name="McBride J.W."/>
            <person name="Kyrpides N.C."/>
        </authorList>
    </citation>
    <scope>NUCLEOTIDE SEQUENCE [LARGE SCALE GENOMIC DNA]</scope>
    <source>
        <strain evidence="2">Jake</strain>
    </source>
</reference>
<evidence type="ECO:0000313" key="1">
    <source>
        <dbReference type="EMBL" id="AAZ68467.1"/>
    </source>
</evidence>
<evidence type="ECO:0000313" key="2">
    <source>
        <dbReference type="Proteomes" id="UP000000435"/>
    </source>
</evidence>
<dbReference type="Proteomes" id="UP000000435">
    <property type="component" value="Chromosome"/>
</dbReference>
<dbReference type="EMBL" id="CP000107">
    <property type="protein sequence ID" value="AAZ68467.1"/>
    <property type="molecule type" value="Genomic_DNA"/>
</dbReference>
<protein>
    <submittedName>
        <fullName evidence="1">Uncharacterized protein</fullName>
    </submittedName>
</protein>
<proteinExistence type="predicted"/>
<name>A0ACA6AVT6_EHRCJ</name>
<gene>
    <name evidence="1" type="ordered locus">Ecaj_0425</name>
</gene>
<accession>A0ACA6AVT6</accession>
<sequence>MCQILKCNKCYYIGNTEESGELQLYLVIINKNSRNPIGNSMFLLKALLPCSIVSYYSKIRGLVNLRAIIRVCIFVSKRR</sequence>
<organism evidence="1 2">
    <name type="scientific">Ehrlichia canis (strain Jake)</name>
    <dbReference type="NCBI Taxonomy" id="269484"/>
    <lineage>
        <taxon>Bacteria</taxon>
        <taxon>Pseudomonadati</taxon>
        <taxon>Pseudomonadota</taxon>
        <taxon>Alphaproteobacteria</taxon>
        <taxon>Rickettsiales</taxon>
        <taxon>Anaplasmataceae</taxon>
        <taxon>Ehrlichia</taxon>
    </lineage>
</organism>
<keyword evidence="2" id="KW-1185">Reference proteome</keyword>